<dbReference type="EMBL" id="WTYM01000036">
    <property type="protein sequence ID" value="MXO59642.1"/>
    <property type="molecule type" value="Genomic_DNA"/>
</dbReference>
<comment type="caution">
    <text evidence="1">The sequence shown here is derived from an EMBL/GenBank/DDBJ whole genome shotgun (WGS) entry which is preliminary data.</text>
</comment>
<dbReference type="OrthoDB" id="7210594at2"/>
<keyword evidence="2" id="KW-1185">Reference proteome</keyword>
<name>A0A6I4SZE5_9SPHN</name>
<proteinExistence type="predicted"/>
<evidence type="ECO:0000313" key="1">
    <source>
        <dbReference type="EMBL" id="MXO59642.1"/>
    </source>
</evidence>
<reference evidence="1 2" key="1">
    <citation type="submission" date="2019-12" db="EMBL/GenBank/DDBJ databases">
        <title>Genomic-based taxomic classification of the family Erythrobacteraceae.</title>
        <authorList>
            <person name="Xu L."/>
        </authorList>
    </citation>
    <scope>NUCLEOTIDE SEQUENCE [LARGE SCALE GENOMIC DNA]</scope>
    <source>
        <strain evidence="1 2">MCCC 1K01500</strain>
    </source>
</reference>
<dbReference type="PANTHER" id="PTHR37816:SF3">
    <property type="entry name" value="MODULATES DNA TOPOLOGY"/>
    <property type="match status" value="1"/>
</dbReference>
<evidence type="ECO:0000313" key="2">
    <source>
        <dbReference type="Proteomes" id="UP000433652"/>
    </source>
</evidence>
<dbReference type="InterPro" id="IPR052922">
    <property type="entry name" value="Cytidylate_Kinase-2"/>
</dbReference>
<dbReference type="PANTHER" id="PTHR37816">
    <property type="entry name" value="YALI0E33011P"/>
    <property type="match status" value="1"/>
</dbReference>
<dbReference type="AlphaFoldDB" id="A0A6I4SZE5"/>
<dbReference type="Gene3D" id="3.40.50.300">
    <property type="entry name" value="P-loop containing nucleotide triphosphate hydrolases"/>
    <property type="match status" value="1"/>
</dbReference>
<sequence length="164" mass="19305">MIIGPCGAGKSTLAFALAERTRLPLFHMDKLAWKPGWVDRGNDELREILRPIVRQDRWLIEGNYGSTMVDRLPYADTVVYLDFPIRLCLARILKRFRQYLGRTRPEMTEGCPERLDPLFLWYVMRWNAHSRPRIEERIAPFADKVVRLKSPREAKEWLARILPA</sequence>
<dbReference type="SUPFAM" id="SSF52540">
    <property type="entry name" value="P-loop containing nucleoside triphosphate hydrolases"/>
    <property type="match status" value="1"/>
</dbReference>
<dbReference type="Proteomes" id="UP000433652">
    <property type="component" value="Unassembled WGS sequence"/>
</dbReference>
<dbReference type="InterPro" id="IPR027417">
    <property type="entry name" value="P-loop_NTPase"/>
</dbReference>
<organism evidence="1 2">
    <name type="scientific">Croceibacterium salegens</name>
    <dbReference type="NCBI Taxonomy" id="1737568"/>
    <lineage>
        <taxon>Bacteria</taxon>
        <taxon>Pseudomonadati</taxon>
        <taxon>Pseudomonadota</taxon>
        <taxon>Alphaproteobacteria</taxon>
        <taxon>Sphingomonadales</taxon>
        <taxon>Erythrobacteraceae</taxon>
        <taxon>Croceibacterium</taxon>
    </lineage>
</organism>
<accession>A0A6I4SZE5</accession>
<gene>
    <name evidence="1" type="ORF">GRI89_08825</name>
</gene>
<protein>
    <submittedName>
        <fullName evidence="1">Topology modulation protein</fullName>
    </submittedName>
</protein>